<sequence>MIDILYPRTLKLVVHQPQDLWHQQYLTLHTHHTINQASQLHIQLLEVRFLFRLLLAELCTHLQDQLRILAGQEIIMLTPLLMM</sequence>
<proteinExistence type="predicted"/>
<accession>A0AAV8WEF5</accession>
<dbReference type="EMBL" id="JANEYG010000003">
    <property type="protein sequence ID" value="KAJ8924056.1"/>
    <property type="molecule type" value="Genomic_DNA"/>
</dbReference>
<organism evidence="1 2">
    <name type="scientific">Exocentrus adspersus</name>
    <dbReference type="NCBI Taxonomy" id="1586481"/>
    <lineage>
        <taxon>Eukaryota</taxon>
        <taxon>Metazoa</taxon>
        <taxon>Ecdysozoa</taxon>
        <taxon>Arthropoda</taxon>
        <taxon>Hexapoda</taxon>
        <taxon>Insecta</taxon>
        <taxon>Pterygota</taxon>
        <taxon>Neoptera</taxon>
        <taxon>Endopterygota</taxon>
        <taxon>Coleoptera</taxon>
        <taxon>Polyphaga</taxon>
        <taxon>Cucujiformia</taxon>
        <taxon>Chrysomeloidea</taxon>
        <taxon>Cerambycidae</taxon>
        <taxon>Lamiinae</taxon>
        <taxon>Acanthocinini</taxon>
        <taxon>Exocentrus</taxon>
    </lineage>
</organism>
<protein>
    <submittedName>
        <fullName evidence="1">Uncharacterized protein</fullName>
    </submittedName>
</protein>
<dbReference type="AlphaFoldDB" id="A0AAV8WEF5"/>
<keyword evidence="2" id="KW-1185">Reference proteome</keyword>
<reference evidence="1 2" key="1">
    <citation type="journal article" date="2023" name="Insect Mol. Biol.">
        <title>Genome sequencing provides insights into the evolution of gene families encoding plant cell wall-degrading enzymes in longhorned beetles.</title>
        <authorList>
            <person name="Shin N.R."/>
            <person name="Okamura Y."/>
            <person name="Kirsch R."/>
            <person name="Pauchet Y."/>
        </authorList>
    </citation>
    <scope>NUCLEOTIDE SEQUENCE [LARGE SCALE GENOMIC DNA]</scope>
    <source>
        <strain evidence="1">EAD_L_NR</strain>
    </source>
</reference>
<evidence type="ECO:0000313" key="2">
    <source>
        <dbReference type="Proteomes" id="UP001159042"/>
    </source>
</evidence>
<evidence type="ECO:0000313" key="1">
    <source>
        <dbReference type="EMBL" id="KAJ8924056.1"/>
    </source>
</evidence>
<comment type="caution">
    <text evidence="1">The sequence shown here is derived from an EMBL/GenBank/DDBJ whole genome shotgun (WGS) entry which is preliminary data.</text>
</comment>
<name>A0AAV8WEF5_9CUCU</name>
<dbReference type="Proteomes" id="UP001159042">
    <property type="component" value="Unassembled WGS sequence"/>
</dbReference>
<gene>
    <name evidence="1" type="ORF">NQ315_006833</name>
</gene>